<comment type="subunit">
    <text evidence="8">Associates with the 50S ribosomal subunit.</text>
</comment>
<dbReference type="PRINTS" id="PR00449">
    <property type="entry name" value="RASTRNSFRMNG"/>
</dbReference>
<dbReference type="CDD" id="cd01895">
    <property type="entry name" value="EngA2"/>
    <property type="match status" value="1"/>
</dbReference>
<dbReference type="PROSITE" id="PS51712">
    <property type="entry name" value="G_ENGA"/>
    <property type="match status" value="2"/>
</dbReference>
<protein>
    <recommendedName>
        <fullName evidence="2 8">GTPase Der</fullName>
    </recommendedName>
    <alternativeName>
        <fullName evidence="7 8">GTP-binding protein EngA</fullName>
    </alternativeName>
</protein>
<evidence type="ECO:0000256" key="11">
    <source>
        <dbReference type="SAM" id="MobiDB-lite"/>
    </source>
</evidence>
<dbReference type="NCBIfam" id="TIGR03594">
    <property type="entry name" value="GTPase_EngA"/>
    <property type="match status" value="1"/>
</dbReference>
<feature type="binding site" evidence="8">
    <location>
        <begin position="123"/>
        <end position="126"/>
    </location>
    <ligand>
        <name>GTP</name>
        <dbReference type="ChEBI" id="CHEBI:37565"/>
        <label>1</label>
    </ligand>
</feature>
<dbReference type="GO" id="GO:0042254">
    <property type="term" value="P:ribosome biogenesis"/>
    <property type="evidence" value="ECO:0007669"/>
    <property type="project" value="UniProtKB-KW"/>
</dbReference>
<reference evidence="13 14" key="1">
    <citation type="submission" date="2019-12" db="EMBL/GenBank/DDBJ databases">
        <title>Genomic-based taxomic classification of the family Erythrobacteraceae.</title>
        <authorList>
            <person name="Xu L."/>
        </authorList>
    </citation>
    <scope>NUCLEOTIDE SEQUENCE [LARGE SCALE GENOMIC DNA]</scope>
    <source>
        <strain evidence="13 14">JCM 16677</strain>
    </source>
</reference>
<dbReference type="FunFam" id="3.40.50.300:FF:000057">
    <property type="entry name" value="GTPase Der"/>
    <property type="match status" value="1"/>
</dbReference>
<dbReference type="InterPro" id="IPR032859">
    <property type="entry name" value="KH_dom-like"/>
</dbReference>
<organism evidence="13 14">
    <name type="scientific">Parerythrobacter jejuensis</name>
    <dbReference type="NCBI Taxonomy" id="795812"/>
    <lineage>
        <taxon>Bacteria</taxon>
        <taxon>Pseudomonadati</taxon>
        <taxon>Pseudomonadota</taxon>
        <taxon>Alphaproteobacteria</taxon>
        <taxon>Sphingomonadales</taxon>
        <taxon>Erythrobacteraceae</taxon>
        <taxon>Parerythrobacter</taxon>
    </lineage>
</organism>
<dbReference type="Pfam" id="PF01926">
    <property type="entry name" value="MMR_HSR1"/>
    <property type="match status" value="2"/>
</dbReference>
<dbReference type="AlphaFoldDB" id="A0A845AQQ2"/>
<feature type="region of interest" description="Disordered" evidence="11">
    <location>
        <begin position="465"/>
        <end position="486"/>
    </location>
</feature>
<dbReference type="PIRSF" id="PIRSF006485">
    <property type="entry name" value="GTP-binding_EngA"/>
    <property type="match status" value="1"/>
</dbReference>
<evidence type="ECO:0000256" key="6">
    <source>
        <dbReference type="ARBA" id="ARBA00023134"/>
    </source>
</evidence>
<dbReference type="HAMAP" id="MF_00195">
    <property type="entry name" value="GTPase_Der"/>
    <property type="match status" value="1"/>
</dbReference>
<dbReference type="Pfam" id="PF14714">
    <property type="entry name" value="KH_dom-like"/>
    <property type="match status" value="1"/>
</dbReference>
<gene>
    <name evidence="8" type="primary">der</name>
    <name evidence="13" type="ORF">GRI94_06725</name>
</gene>
<dbReference type="InterPro" id="IPR015946">
    <property type="entry name" value="KH_dom-like_a/b"/>
</dbReference>
<comment type="function">
    <text evidence="8 10">GTPase that plays an essential role in the late steps of ribosome biogenesis.</text>
</comment>
<feature type="domain" description="EngA-type G" evidence="12">
    <location>
        <begin position="200"/>
        <end position="381"/>
    </location>
</feature>
<dbReference type="InterPro" id="IPR016484">
    <property type="entry name" value="GTPase_Der"/>
</dbReference>
<evidence type="ECO:0000256" key="5">
    <source>
        <dbReference type="ARBA" id="ARBA00022741"/>
    </source>
</evidence>
<dbReference type="NCBIfam" id="TIGR00231">
    <property type="entry name" value="small_GTP"/>
    <property type="match status" value="2"/>
</dbReference>
<feature type="binding site" evidence="8">
    <location>
        <begin position="206"/>
        <end position="213"/>
    </location>
    <ligand>
        <name>GTP</name>
        <dbReference type="ChEBI" id="CHEBI:37565"/>
        <label>2</label>
    </ligand>
</feature>
<evidence type="ECO:0000259" key="12">
    <source>
        <dbReference type="PROSITE" id="PS51712"/>
    </source>
</evidence>
<keyword evidence="3 8" id="KW-0690">Ribosome biogenesis</keyword>
<evidence type="ECO:0000256" key="10">
    <source>
        <dbReference type="RuleBase" id="RU004481"/>
    </source>
</evidence>
<dbReference type="RefSeq" id="WP_160778944.1">
    <property type="nucleotide sequence ID" value="NZ_BAAAZF010000001.1"/>
</dbReference>
<dbReference type="OrthoDB" id="9805918at2"/>
<dbReference type="PANTHER" id="PTHR43834:SF6">
    <property type="entry name" value="GTPASE DER"/>
    <property type="match status" value="1"/>
</dbReference>
<dbReference type="InterPro" id="IPR006073">
    <property type="entry name" value="GTP-bd"/>
</dbReference>
<keyword evidence="4 10" id="KW-0677">Repeat</keyword>
<evidence type="ECO:0000256" key="2">
    <source>
        <dbReference type="ARBA" id="ARBA00020953"/>
    </source>
</evidence>
<feature type="binding site" evidence="8">
    <location>
        <begin position="13"/>
        <end position="20"/>
    </location>
    <ligand>
        <name>GTP</name>
        <dbReference type="ChEBI" id="CHEBI:37565"/>
        <label>1</label>
    </ligand>
</feature>
<proteinExistence type="inferred from homology"/>
<dbReference type="PANTHER" id="PTHR43834">
    <property type="entry name" value="GTPASE DER"/>
    <property type="match status" value="1"/>
</dbReference>
<comment type="similarity">
    <text evidence="1 8 9 10">Belongs to the TRAFAC class TrmE-Era-EngA-EngB-Septin-like GTPase superfamily. EngA (Der) GTPase family.</text>
</comment>
<evidence type="ECO:0000256" key="8">
    <source>
        <dbReference type="HAMAP-Rule" id="MF_00195"/>
    </source>
</evidence>
<evidence type="ECO:0000256" key="9">
    <source>
        <dbReference type="PROSITE-ProRule" id="PRU01049"/>
    </source>
</evidence>
<feature type="domain" description="EngA-type G" evidence="12">
    <location>
        <begin position="7"/>
        <end position="171"/>
    </location>
</feature>
<dbReference type="Gene3D" id="3.40.50.300">
    <property type="entry name" value="P-loop containing nucleotide triphosphate hydrolases"/>
    <property type="match status" value="2"/>
</dbReference>
<evidence type="ECO:0000256" key="4">
    <source>
        <dbReference type="ARBA" id="ARBA00022737"/>
    </source>
</evidence>
<evidence type="ECO:0000256" key="3">
    <source>
        <dbReference type="ARBA" id="ARBA00022517"/>
    </source>
</evidence>
<keyword evidence="6 8" id="KW-0342">GTP-binding</keyword>
<dbReference type="SUPFAM" id="SSF52540">
    <property type="entry name" value="P-loop containing nucleoside triphosphate hydrolases"/>
    <property type="match status" value="2"/>
</dbReference>
<feature type="binding site" evidence="8">
    <location>
        <begin position="324"/>
        <end position="327"/>
    </location>
    <ligand>
        <name>GTP</name>
        <dbReference type="ChEBI" id="CHEBI:37565"/>
        <label>2</label>
    </ligand>
</feature>
<dbReference type="FunFam" id="3.30.300.20:FF:000004">
    <property type="entry name" value="GTPase Der"/>
    <property type="match status" value="1"/>
</dbReference>
<feature type="binding site" evidence="8">
    <location>
        <begin position="259"/>
        <end position="263"/>
    </location>
    <ligand>
        <name>GTP</name>
        <dbReference type="ChEBI" id="CHEBI:37565"/>
        <label>2</label>
    </ligand>
</feature>
<dbReference type="EMBL" id="WTYE01000001">
    <property type="protein sequence ID" value="MXP31513.1"/>
    <property type="molecule type" value="Genomic_DNA"/>
</dbReference>
<sequence>MSAPAKPTVIIIGRPNVGKSTLFNRLVGKKLALVDDQPGVTRDRRVGDAELAGLKFDIVDTAGWEDEDAESLPGRMRAQTEVSLEGADAVLFVIDARAGITPLDEEIGRWLRTVDVPIVLVANKAEGKAGDAGLYESFSLGLGDPVPLSAEHGEGVADLFEGLWPHIGHFEKEAEAAAAAAKEQGLDDGEDEEDVPLGPLKLAIVGRPNAGKSTLINRLLGEDRLLTGPEAGITRDSIAIDYTWTDPQTGEPRDIHLVDTAGMRKKRNVTEKLEKLSVADARRAVDFAEVVVLLLDATQGLEHQDLKIASHVLEEGRALMIAINKWDVAENASSLFNGIRGALDDGLAQVRGLPLFAVSAKTGKGLDTMLHAAFEIRESWSKRVPTAALNRWFDDAMEANPPPAPGGRRIKLRYITQAGTRPPRFVVFGTRLDALPKSYERYLVNGIRAKLGFDAVPVRVVLKSPKNPYNANKGGGGNYSGGSERG</sequence>
<evidence type="ECO:0000313" key="13">
    <source>
        <dbReference type="EMBL" id="MXP31513.1"/>
    </source>
</evidence>
<keyword evidence="14" id="KW-1185">Reference proteome</keyword>
<accession>A0A845AQQ2</accession>
<dbReference type="InterPro" id="IPR005225">
    <property type="entry name" value="Small_GTP-bd"/>
</dbReference>
<feature type="binding site" evidence="8">
    <location>
        <begin position="60"/>
        <end position="64"/>
    </location>
    <ligand>
        <name>GTP</name>
        <dbReference type="ChEBI" id="CHEBI:37565"/>
        <label>1</label>
    </ligand>
</feature>
<keyword evidence="5 8" id="KW-0547">Nucleotide-binding</keyword>
<comment type="caution">
    <text evidence="13">The sequence shown here is derived from an EMBL/GenBank/DDBJ whole genome shotgun (WGS) entry which is preliminary data.</text>
</comment>
<evidence type="ECO:0000313" key="14">
    <source>
        <dbReference type="Proteomes" id="UP000446786"/>
    </source>
</evidence>
<dbReference type="CDD" id="cd01894">
    <property type="entry name" value="EngA1"/>
    <property type="match status" value="1"/>
</dbReference>
<dbReference type="InterPro" id="IPR027417">
    <property type="entry name" value="P-loop_NTPase"/>
</dbReference>
<dbReference type="Gene3D" id="3.30.300.20">
    <property type="match status" value="1"/>
</dbReference>
<evidence type="ECO:0000256" key="7">
    <source>
        <dbReference type="ARBA" id="ARBA00032345"/>
    </source>
</evidence>
<name>A0A845AQQ2_9SPHN</name>
<dbReference type="Proteomes" id="UP000446786">
    <property type="component" value="Unassembled WGS sequence"/>
</dbReference>
<evidence type="ECO:0000256" key="1">
    <source>
        <dbReference type="ARBA" id="ARBA00008279"/>
    </source>
</evidence>
<dbReference type="GO" id="GO:0005525">
    <property type="term" value="F:GTP binding"/>
    <property type="evidence" value="ECO:0007669"/>
    <property type="project" value="UniProtKB-UniRule"/>
</dbReference>
<dbReference type="InterPro" id="IPR031166">
    <property type="entry name" value="G_ENGA"/>
</dbReference>